<evidence type="ECO:0000313" key="2">
    <source>
        <dbReference type="EMBL" id="PZW22877.1"/>
    </source>
</evidence>
<reference evidence="2 3" key="1">
    <citation type="submission" date="2018-06" db="EMBL/GenBank/DDBJ databases">
        <title>Genomic Encyclopedia of Archaeal and Bacterial Type Strains, Phase II (KMG-II): from individual species to whole genera.</title>
        <authorList>
            <person name="Goeker M."/>
        </authorList>
    </citation>
    <scope>NUCLEOTIDE SEQUENCE [LARGE SCALE GENOMIC DNA]</scope>
    <source>
        <strain evidence="2 3">ATCC BAA-1881</strain>
    </source>
</reference>
<evidence type="ECO:0000313" key="1">
    <source>
        <dbReference type="EMBL" id="PZW19311.1"/>
    </source>
</evidence>
<organism evidence="2 3">
    <name type="scientific">Thermosporothrix hazakensis</name>
    <dbReference type="NCBI Taxonomy" id="644383"/>
    <lineage>
        <taxon>Bacteria</taxon>
        <taxon>Bacillati</taxon>
        <taxon>Chloroflexota</taxon>
        <taxon>Ktedonobacteria</taxon>
        <taxon>Ktedonobacterales</taxon>
        <taxon>Thermosporotrichaceae</taxon>
        <taxon>Thermosporothrix</taxon>
    </lineage>
</organism>
<proteinExistence type="predicted"/>
<feature type="non-terminal residue" evidence="2">
    <location>
        <position position="119"/>
    </location>
</feature>
<gene>
    <name evidence="2" type="ORF">EI42_05220</name>
    <name evidence="1" type="ORF">EI42_06124</name>
</gene>
<sequence length="119" mass="13776">MKEVTLEQQIQTAEKYGLETLFVCPDTWALRHVWINIETGERQRARCNRWECLYCGPRKVDLWRKLIREAKPVLFLTLTKAGKTVEEAARAFTTFVQALRRGSKGRGRGHIGAREAYPV</sequence>
<keyword evidence="3" id="KW-1185">Reference proteome</keyword>
<dbReference type="EMBL" id="QKUF01000049">
    <property type="protein sequence ID" value="PZW19311.1"/>
    <property type="molecule type" value="Genomic_DNA"/>
</dbReference>
<protein>
    <submittedName>
        <fullName evidence="2">Uncharacterized protein</fullName>
    </submittedName>
</protein>
<accession>A0A326U0K5</accession>
<dbReference type="EMBL" id="QKUF01000029">
    <property type="protein sequence ID" value="PZW22877.1"/>
    <property type="molecule type" value="Genomic_DNA"/>
</dbReference>
<dbReference type="Proteomes" id="UP000248806">
    <property type="component" value="Unassembled WGS sequence"/>
</dbReference>
<evidence type="ECO:0000313" key="3">
    <source>
        <dbReference type="Proteomes" id="UP000248806"/>
    </source>
</evidence>
<comment type="caution">
    <text evidence="2">The sequence shown here is derived from an EMBL/GenBank/DDBJ whole genome shotgun (WGS) entry which is preliminary data.</text>
</comment>
<dbReference type="AlphaFoldDB" id="A0A326U0K5"/>
<name>A0A326U0K5_THEHA</name>